<dbReference type="SUPFAM" id="SSF49265">
    <property type="entry name" value="Fibronectin type III"/>
    <property type="match status" value="1"/>
</dbReference>
<name>A0ABD0PYM0_CIRMR</name>
<feature type="non-terminal residue" evidence="2">
    <location>
        <position position="105"/>
    </location>
</feature>
<proteinExistence type="predicted"/>
<dbReference type="InterPro" id="IPR036116">
    <property type="entry name" value="FN3_sf"/>
</dbReference>
<organism evidence="2 3">
    <name type="scientific">Cirrhinus mrigala</name>
    <name type="common">Mrigala</name>
    <dbReference type="NCBI Taxonomy" id="683832"/>
    <lineage>
        <taxon>Eukaryota</taxon>
        <taxon>Metazoa</taxon>
        <taxon>Chordata</taxon>
        <taxon>Craniata</taxon>
        <taxon>Vertebrata</taxon>
        <taxon>Euteleostomi</taxon>
        <taxon>Actinopterygii</taxon>
        <taxon>Neopterygii</taxon>
        <taxon>Teleostei</taxon>
        <taxon>Ostariophysi</taxon>
        <taxon>Cypriniformes</taxon>
        <taxon>Cyprinidae</taxon>
        <taxon>Labeoninae</taxon>
        <taxon>Labeonini</taxon>
        <taxon>Cirrhinus</taxon>
    </lineage>
</organism>
<evidence type="ECO:0000313" key="3">
    <source>
        <dbReference type="Proteomes" id="UP001529510"/>
    </source>
</evidence>
<feature type="non-terminal residue" evidence="2">
    <location>
        <position position="1"/>
    </location>
</feature>
<dbReference type="Gene3D" id="2.60.40.10">
    <property type="entry name" value="Immunoglobulins"/>
    <property type="match status" value="1"/>
</dbReference>
<gene>
    <name evidence="2" type="ORF">M9458_024576</name>
</gene>
<dbReference type="InterPro" id="IPR013783">
    <property type="entry name" value="Ig-like_fold"/>
</dbReference>
<dbReference type="AlphaFoldDB" id="A0ABD0PYM0"/>
<dbReference type="FunFam" id="2.60.40.10:FF:000360">
    <property type="entry name" value="Sidekick cell adhesion molecule 2"/>
    <property type="match status" value="1"/>
</dbReference>
<feature type="domain" description="Fibronectin type-III" evidence="1">
    <location>
        <begin position="16"/>
        <end position="105"/>
    </location>
</feature>
<dbReference type="PROSITE" id="PS50853">
    <property type="entry name" value="FN3"/>
    <property type="match status" value="1"/>
</dbReference>
<dbReference type="Proteomes" id="UP001529510">
    <property type="component" value="Unassembled WGS sequence"/>
</dbReference>
<keyword evidence="3" id="KW-1185">Reference proteome</keyword>
<reference evidence="2 3" key="1">
    <citation type="submission" date="2024-05" db="EMBL/GenBank/DDBJ databases">
        <title>Genome sequencing and assembly of Indian major carp, Cirrhinus mrigala (Hamilton, 1822).</title>
        <authorList>
            <person name="Mohindra V."/>
            <person name="Chowdhury L.M."/>
            <person name="Lal K."/>
            <person name="Jena J.K."/>
        </authorList>
    </citation>
    <scope>NUCLEOTIDE SEQUENCE [LARGE SCALE GENOMIC DNA]</scope>
    <source>
        <strain evidence="2">CM1030</strain>
        <tissue evidence="2">Blood</tissue>
    </source>
</reference>
<dbReference type="CDD" id="cd00063">
    <property type="entry name" value="FN3"/>
    <property type="match status" value="1"/>
</dbReference>
<accession>A0ABD0PYM0</accession>
<evidence type="ECO:0000259" key="1">
    <source>
        <dbReference type="PROSITE" id="PS50853"/>
    </source>
</evidence>
<dbReference type="InterPro" id="IPR003961">
    <property type="entry name" value="FN3_dom"/>
</dbReference>
<dbReference type="EMBL" id="JAMKFB020000012">
    <property type="protein sequence ID" value="KAL0179134.1"/>
    <property type="molecule type" value="Genomic_DNA"/>
</dbReference>
<evidence type="ECO:0000313" key="2">
    <source>
        <dbReference type="EMBL" id="KAL0179134.1"/>
    </source>
</evidence>
<protein>
    <recommendedName>
        <fullName evidence="1">Fibronectin type-III domain-containing protein</fullName>
    </recommendedName>
</protein>
<dbReference type="Pfam" id="PF00041">
    <property type="entry name" value="fn3"/>
    <property type="match status" value="1"/>
</dbReference>
<comment type="caution">
    <text evidence="2">The sequence shown here is derived from an EMBL/GenBank/DDBJ whole genome shotgun (WGS) entry which is preliminary data.</text>
</comment>
<sequence>QPSRKIQTLQAPPDMAPANVTLRTASETSLWLRWVPLPEWEYNGNPDSVGYRVQYSRTGAQSKALLHVIADRLEREFTIEDLEEVQAINGIGAGPWSQPVRGRTR</sequence>